<organism evidence="1 2">
    <name type="scientific">Sorangium cellulosum</name>
    <name type="common">Polyangium cellulosum</name>
    <dbReference type="NCBI Taxonomy" id="56"/>
    <lineage>
        <taxon>Bacteria</taxon>
        <taxon>Pseudomonadati</taxon>
        <taxon>Myxococcota</taxon>
        <taxon>Polyangia</taxon>
        <taxon>Polyangiales</taxon>
        <taxon>Polyangiaceae</taxon>
        <taxon>Sorangium</taxon>
    </lineage>
</organism>
<comment type="caution">
    <text evidence="1">The sequence shown here is derived from an EMBL/GenBank/DDBJ whole genome shotgun (WGS) entry which is preliminary data.</text>
</comment>
<dbReference type="EMBL" id="JEMB01000731">
    <property type="protein sequence ID" value="KYF94459.1"/>
    <property type="molecule type" value="Genomic_DNA"/>
</dbReference>
<gene>
    <name evidence="1" type="ORF">BE17_42200</name>
</gene>
<dbReference type="Proteomes" id="UP000075635">
    <property type="component" value="Unassembled WGS sequence"/>
</dbReference>
<proteinExistence type="predicted"/>
<sequence length="209" mass="23238">MKTTCIGAGRLVLPNPGVAEAHGWEHGLPLEAKVRIDLSALGPPGTIAEVGRLCVLERWRAKTAALPELCVAMCLESRRHGITHWISAANLECDSEDEAILVHEVIRRRGLMRSDIPVWLKVAEGPSSPPRFRFYTDEERGRARDDSLSRLRLPRAVSADARLGARYIGEPIWDEHFGMFAQPLIAAVQDVMTAAERYLRALERAPSRS</sequence>
<name>A0A150SPS0_SORCE</name>
<protein>
    <submittedName>
        <fullName evidence="1">Uncharacterized protein</fullName>
    </submittedName>
</protein>
<reference evidence="1 2" key="1">
    <citation type="submission" date="2014-02" db="EMBL/GenBank/DDBJ databases">
        <title>The small core and large imbalanced accessory genome model reveals a collaborative survival strategy of Sorangium cellulosum strains in nature.</title>
        <authorList>
            <person name="Han K."/>
            <person name="Peng R."/>
            <person name="Blom J."/>
            <person name="Li Y.-Z."/>
        </authorList>
    </citation>
    <scope>NUCLEOTIDE SEQUENCE [LARGE SCALE GENOMIC DNA]</scope>
    <source>
        <strain evidence="1 2">So0011-07</strain>
    </source>
</reference>
<dbReference type="InterPro" id="IPR016181">
    <property type="entry name" value="Acyl_CoA_acyltransferase"/>
</dbReference>
<dbReference type="AlphaFoldDB" id="A0A150SPS0"/>
<evidence type="ECO:0000313" key="2">
    <source>
        <dbReference type="Proteomes" id="UP000075635"/>
    </source>
</evidence>
<accession>A0A150SPS0</accession>
<evidence type="ECO:0000313" key="1">
    <source>
        <dbReference type="EMBL" id="KYF94459.1"/>
    </source>
</evidence>
<dbReference type="SUPFAM" id="SSF55729">
    <property type="entry name" value="Acyl-CoA N-acyltransferases (Nat)"/>
    <property type="match status" value="1"/>
</dbReference>